<dbReference type="SMART" id="SM00256">
    <property type="entry name" value="FBOX"/>
    <property type="match status" value="1"/>
</dbReference>
<protein>
    <recommendedName>
        <fullName evidence="1">F-box domain-containing protein</fullName>
    </recommendedName>
</protein>
<dbReference type="Proteomes" id="UP001165190">
    <property type="component" value="Unassembled WGS sequence"/>
</dbReference>
<dbReference type="InterPro" id="IPR055336">
    <property type="entry name" value="At4g00755-like"/>
</dbReference>
<dbReference type="PANTHER" id="PTHR39741">
    <property type="entry name" value="F-BOX DOMAIN CONTAINING PROTEIN, EXPRESSED"/>
    <property type="match status" value="1"/>
</dbReference>
<dbReference type="InterPro" id="IPR036047">
    <property type="entry name" value="F-box-like_dom_sf"/>
</dbReference>
<reference evidence="2" key="1">
    <citation type="submission" date="2023-05" db="EMBL/GenBank/DDBJ databases">
        <title>Genome and transcriptome analyses reveal genes involved in the formation of fine ridges on petal epidermal cells in Hibiscus trionum.</title>
        <authorList>
            <person name="Koshimizu S."/>
            <person name="Masuda S."/>
            <person name="Ishii T."/>
            <person name="Shirasu K."/>
            <person name="Hoshino A."/>
            <person name="Arita M."/>
        </authorList>
    </citation>
    <scope>NUCLEOTIDE SEQUENCE</scope>
    <source>
        <strain evidence="2">Hamamatsu line</strain>
    </source>
</reference>
<comment type="caution">
    <text evidence="2">The sequence shown here is derived from an EMBL/GenBank/DDBJ whole genome shotgun (WGS) entry which is preliminary data.</text>
</comment>
<dbReference type="SUPFAM" id="SSF81383">
    <property type="entry name" value="F-box domain"/>
    <property type="match status" value="1"/>
</dbReference>
<dbReference type="OrthoDB" id="63379at2759"/>
<evidence type="ECO:0000313" key="3">
    <source>
        <dbReference type="Proteomes" id="UP001165190"/>
    </source>
</evidence>
<sequence length="369" mass="41692">MKNGEDFLSLLPRELSMKILTSYKDPSDLVRISAVSRSWRNFVIKNGLCKHLSLQMFPQLSRVDHVNELCGPAKGHAGVGAGSSNFMEWETLEREHRVYAFLAHQCLLLSVWDCISEAIIASSTDNYPQESIDNTLEPRARVARGDSYWSSKGQSNPAVPETLTYKLVADLCVVKEIRIRPFQAYFHFGHPIYSAKSVRFRLGQIKSSPGNHVDESSRYSCNDKFSWTYTSQEFEMAQENRLQSFKLPEPVLCIGGILQIELLSRAQSCDIDGLFYFCVSHVQVVGRPLSPAFSIQLLEPSEKFVLEAKSYSLPALPEQMSSISSLQLRISDLEHVMNLNGGNEGEVAEYGYEWVIDDDEESDEEVELE</sequence>
<organism evidence="2 3">
    <name type="scientific">Hibiscus trionum</name>
    <name type="common">Flower of an hour</name>
    <dbReference type="NCBI Taxonomy" id="183268"/>
    <lineage>
        <taxon>Eukaryota</taxon>
        <taxon>Viridiplantae</taxon>
        <taxon>Streptophyta</taxon>
        <taxon>Embryophyta</taxon>
        <taxon>Tracheophyta</taxon>
        <taxon>Spermatophyta</taxon>
        <taxon>Magnoliopsida</taxon>
        <taxon>eudicotyledons</taxon>
        <taxon>Gunneridae</taxon>
        <taxon>Pentapetalae</taxon>
        <taxon>rosids</taxon>
        <taxon>malvids</taxon>
        <taxon>Malvales</taxon>
        <taxon>Malvaceae</taxon>
        <taxon>Malvoideae</taxon>
        <taxon>Hibiscus</taxon>
    </lineage>
</organism>
<gene>
    <name evidence="2" type="ORF">HRI_003825100</name>
</gene>
<feature type="domain" description="F-box" evidence="1">
    <location>
        <begin position="11"/>
        <end position="52"/>
    </location>
</feature>
<evidence type="ECO:0000313" key="2">
    <source>
        <dbReference type="EMBL" id="GMJ01559.1"/>
    </source>
</evidence>
<proteinExistence type="predicted"/>
<dbReference type="PANTHER" id="PTHR39741:SF14">
    <property type="entry name" value="F-BOX DOMAIN-CONTAINING PROTEIN"/>
    <property type="match status" value="1"/>
</dbReference>
<dbReference type="EMBL" id="BSYR01000035">
    <property type="protein sequence ID" value="GMJ01559.1"/>
    <property type="molecule type" value="Genomic_DNA"/>
</dbReference>
<dbReference type="AlphaFoldDB" id="A0A9W7IX63"/>
<accession>A0A9W7IX63</accession>
<dbReference type="InterPro" id="IPR001810">
    <property type="entry name" value="F-box_dom"/>
</dbReference>
<keyword evidence="3" id="KW-1185">Reference proteome</keyword>
<dbReference type="Gene3D" id="1.20.1280.50">
    <property type="match status" value="1"/>
</dbReference>
<evidence type="ECO:0000259" key="1">
    <source>
        <dbReference type="SMART" id="SM00256"/>
    </source>
</evidence>
<dbReference type="Pfam" id="PF12937">
    <property type="entry name" value="F-box-like"/>
    <property type="match status" value="1"/>
</dbReference>
<name>A0A9W7IX63_HIBTR</name>